<gene>
    <name evidence="1" type="ORF">AFI02nite_33940</name>
</gene>
<protein>
    <submittedName>
        <fullName evidence="1">Uncharacterized protein</fullName>
    </submittedName>
</protein>
<proteinExistence type="predicted"/>
<sequence>MPRKKSRKRKSQKILNVKMSTVLLDTLKQINNAKKIPFANIERPDLGIYKDFLGHFNKVVEVSERQEDGNFFVKIDDAELGCYKTDAHGWHVRLTGMEYQKIHIQ</sequence>
<evidence type="ECO:0000313" key="2">
    <source>
        <dbReference type="Proteomes" id="UP000321787"/>
    </source>
</evidence>
<name>A0A510UL43_ALIFS</name>
<dbReference type="EMBL" id="BJTZ01000029">
    <property type="protein sequence ID" value="GEK15358.1"/>
    <property type="molecule type" value="Genomic_DNA"/>
</dbReference>
<reference evidence="1 2" key="1">
    <citation type="submission" date="2019-07" db="EMBL/GenBank/DDBJ databases">
        <title>Whole genome shotgun sequence of Aliivibrio fischeri NBRC 101058.</title>
        <authorList>
            <person name="Hosoyama A."/>
            <person name="Uohara A."/>
            <person name="Ohji S."/>
            <person name="Ichikawa N."/>
        </authorList>
    </citation>
    <scope>NUCLEOTIDE SEQUENCE [LARGE SCALE GENOMIC DNA]</scope>
    <source>
        <strain evidence="1 2">NBRC 101058</strain>
    </source>
</reference>
<organism evidence="1 2">
    <name type="scientific">Aliivibrio fischeri</name>
    <name type="common">Vibrio fischeri</name>
    <dbReference type="NCBI Taxonomy" id="668"/>
    <lineage>
        <taxon>Bacteria</taxon>
        <taxon>Pseudomonadati</taxon>
        <taxon>Pseudomonadota</taxon>
        <taxon>Gammaproteobacteria</taxon>
        <taxon>Vibrionales</taxon>
        <taxon>Vibrionaceae</taxon>
        <taxon>Aliivibrio</taxon>
    </lineage>
</organism>
<comment type="caution">
    <text evidence="1">The sequence shown here is derived from an EMBL/GenBank/DDBJ whole genome shotgun (WGS) entry which is preliminary data.</text>
</comment>
<dbReference type="Proteomes" id="UP000321787">
    <property type="component" value="Unassembled WGS sequence"/>
</dbReference>
<dbReference type="RefSeq" id="WP_146865844.1">
    <property type="nucleotide sequence ID" value="NZ_BJTZ01000029.1"/>
</dbReference>
<evidence type="ECO:0000313" key="1">
    <source>
        <dbReference type="EMBL" id="GEK15358.1"/>
    </source>
</evidence>
<dbReference type="AlphaFoldDB" id="A0A510UL43"/>
<accession>A0A510UL43</accession>